<keyword evidence="3" id="KW-1185">Reference proteome</keyword>
<evidence type="ECO:0000256" key="1">
    <source>
        <dbReference type="HAMAP-Rule" id="MF_01385"/>
    </source>
</evidence>
<dbReference type="Proteomes" id="UP000028826">
    <property type="component" value="Unassembled WGS sequence"/>
</dbReference>
<evidence type="ECO:0000313" key="2">
    <source>
        <dbReference type="EMBL" id="KFI31080.1"/>
    </source>
</evidence>
<dbReference type="OrthoDB" id="9798772at2"/>
<dbReference type="HAMAP" id="MF_01385">
    <property type="entry name" value="UreF"/>
    <property type="match status" value="1"/>
</dbReference>
<sequence>MTAALLTLSQRLSPAFPVGSFAYSHGLEWAIFAGEVTNAETLLLWVEDVLAHGSGRSDAVLLAHALTPGADLGLLSDMALALAASAERVRETVDQGRAYMAALPEDAGSLPGDLPYPVALGATCRDLGLPVETIVAFYLQAFAGMLVQAAVRFVPIGQTAGQRVISALHPLMMRIAAEAVATPLDGIASGAFRSDLAAMRHEVMEVRIFRT</sequence>
<gene>
    <name evidence="1" type="primary">ureF</name>
    <name evidence="2" type="ORF">CN97_08570</name>
</gene>
<dbReference type="STRING" id="195105.CN97_08570"/>
<dbReference type="InterPro" id="IPR002639">
    <property type="entry name" value="UreF"/>
</dbReference>
<dbReference type="eggNOG" id="COG0830">
    <property type="taxonomic scope" value="Bacteria"/>
</dbReference>
<dbReference type="PANTHER" id="PTHR33620">
    <property type="entry name" value="UREASE ACCESSORY PROTEIN F"/>
    <property type="match status" value="1"/>
</dbReference>
<keyword evidence="1" id="KW-0143">Chaperone</keyword>
<dbReference type="InterPro" id="IPR038277">
    <property type="entry name" value="UreF_sf"/>
</dbReference>
<dbReference type="Gene3D" id="1.10.4190.10">
    <property type="entry name" value="Urease accessory protein UreF"/>
    <property type="match status" value="1"/>
</dbReference>
<dbReference type="EMBL" id="JGYG01000002">
    <property type="protein sequence ID" value="KFI31080.1"/>
    <property type="molecule type" value="Genomic_DNA"/>
</dbReference>
<dbReference type="PIRSF" id="PIRSF009467">
    <property type="entry name" value="Ureas_acces_UreF"/>
    <property type="match status" value="1"/>
</dbReference>
<comment type="subcellular location">
    <subcellularLocation>
        <location evidence="1">Cytoplasm</location>
    </subcellularLocation>
</comment>
<dbReference type="Pfam" id="PF01730">
    <property type="entry name" value="UreF"/>
    <property type="match status" value="1"/>
</dbReference>
<evidence type="ECO:0000313" key="3">
    <source>
        <dbReference type="Proteomes" id="UP000028826"/>
    </source>
</evidence>
<comment type="caution">
    <text evidence="2">The sequence shown here is derived from an EMBL/GenBank/DDBJ whole genome shotgun (WGS) entry which is preliminary data.</text>
</comment>
<accession>A0A086Y9Y0</accession>
<comment type="function">
    <text evidence="1">Required for maturation of urease via the functional incorporation of the urease nickel metallocenter.</text>
</comment>
<dbReference type="GO" id="GO:0005737">
    <property type="term" value="C:cytoplasm"/>
    <property type="evidence" value="ECO:0007669"/>
    <property type="project" value="UniProtKB-SubCell"/>
</dbReference>
<comment type="similarity">
    <text evidence="1">Belongs to the UreF family.</text>
</comment>
<keyword evidence="1" id="KW-0963">Cytoplasm</keyword>
<comment type="subunit">
    <text evidence="1">UreD, UreF and UreG form a complex that acts as a GTP-hydrolysis-dependent molecular chaperone, activating the urease apoprotein by helping to assemble the nickel containing metallocenter of UreC. The UreE protein probably delivers the nickel.</text>
</comment>
<reference evidence="2 3" key="1">
    <citation type="submission" date="2014-03" db="EMBL/GenBank/DDBJ databases">
        <title>Genome of Haematobacter massiliensis CCUG 47968.</title>
        <authorList>
            <person name="Wang D."/>
            <person name="Wang G."/>
        </authorList>
    </citation>
    <scope>NUCLEOTIDE SEQUENCE [LARGE SCALE GENOMIC DNA]</scope>
    <source>
        <strain evidence="2 3">CCUG 47968</strain>
    </source>
</reference>
<proteinExistence type="inferred from homology"/>
<name>A0A086Y9Y0_9RHOB</name>
<dbReference type="RefSeq" id="WP_035707164.1">
    <property type="nucleotide sequence ID" value="NZ_CAMIFG010000055.1"/>
</dbReference>
<keyword evidence="1" id="KW-0996">Nickel insertion</keyword>
<protein>
    <recommendedName>
        <fullName evidence="1">Urease accessory protein UreF</fullName>
    </recommendedName>
</protein>
<dbReference type="PANTHER" id="PTHR33620:SF1">
    <property type="entry name" value="UREASE ACCESSORY PROTEIN F"/>
    <property type="match status" value="1"/>
</dbReference>
<organism evidence="2 3">
    <name type="scientific">Haematobacter massiliensis</name>
    <dbReference type="NCBI Taxonomy" id="195105"/>
    <lineage>
        <taxon>Bacteria</taxon>
        <taxon>Pseudomonadati</taxon>
        <taxon>Pseudomonadota</taxon>
        <taxon>Alphaproteobacteria</taxon>
        <taxon>Rhodobacterales</taxon>
        <taxon>Paracoccaceae</taxon>
        <taxon>Haematobacter</taxon>
    </lineage>
</organism>
<dbReference type="AlphaFoldDB" id="A0A086Y9Y0"/>
<dbReference type="GO" id="GO:0016151">
    <property type="term" value="F:nickel cation binding"/>
    <property type="evidence" value="ECO:0007669"/>
    <property type="project" value="UniProtKB-UniRule"/>
</dbReference>